<name>A0A6A3TGL7_9STRA</name>
<protein>
    <submittedName>
        <fullName evidence="3">Uncharacterized protein</fullName>
    </submittedName>
</protein>
<dbReference type="Proteomes" id="UP000441208">
    <property type="component" value="Unassembled WGS sequence"/>
</dbReference>
<feature type="region of interest" description="Disordered" evidence="1">
    <location>
        <begin position="73"/>
        <end position="92"/>
    </location>
</feature>
<reference evidence="3 4" key="1">
    <citation type="submission" date="2018-08" db="EMBL/GenBank/DDBJ databases">
        <title>Genomic investigation of the strawberry pathogen Phytophthora fragariae indicates pathogenicity is determined by transcriptional variation in three key races.</title>
        <authorList>
            <person name="Adams T.M."/>
            <person name="Armitage A.D."/>
            <person name="Sobczyk M.K."/>
            <person name="Bates H.J."/>
            <person name="Dunwell J.M."/>
            <person name="Nellist C.F."/>
            <person name="Harrison R.J."/>
        </authorList>
    </citation>
    <scope>NUCLEOTIDE SEQUENCE [LARGE SCALE GENOMIC DNA]</scope>
    <source>
        <strain evidence="3 4">NOV-71</strain>
    </source>
</reference>
<accession>A0A6A3TGL7</accession>
<feature type="transmembrane region" description="Helical" evidence="2">
    <location>
        <begin position="20"/>
        <end position="43"/>
    </location>
</feature>
<dbReference type="AlphaFoldDB" id="A0A6A3TGL7"/>
<gene>
    <name evidence="3" type="ORF">PF007_g2461</name>
</gene>
<sequence length="92" mass="10183">MPSWVKLSSVATSFANSRHGIASVLSFFSVAGLMVTKWSFFILPGSTRFTTPTLPTTMDPDYVSDDWMSNSFELDGSDYPPNPTIKPGTRRE</sequence>
<organism evidence="3 4">
    <name type="scientific">Phytophthora fragariae</name>
    <dbReference type="NCBI Taxonomy" id="53985"/>
    <lineage>
        <taxon>Eukaryota</taxon>
        <taxon>Sar</taxon>
        <taxon>Stramenopiles</taxon>
        <taxon>Oomycota</taxon>
        <taxon>Peronosporomycetes</taxon>
        <taxon>Peronosporales</taxon>
        <taxon>Peronosporaceae</taxon>
        <taxon>Phytophthora</taxon>
    </lineage>
</organism>
<evidence type="ECO:0000313" key="3">
    <source>
        <dbReference type="EMBL" id="KAE9135734.1"/>
    </source>
</evidence>
<evidence type="ECO:0000256" key="1">
    <source>
        <dbReference type="SAM" id="MobiDB-lite"/>
    </source>
</evidence>
<evidence type="ECO:0000313" key="4">
    <source>
        <dbReference type="Proteomes" id="UP000441208"/>
    </source>
</evidence>
<keyword evidence="2" id="KW-0472">Membrane</keyword>
<keyword evidence="2" id="KW-0812">Transmembrane</keyword>
<dbReference type="EMBL" id="QXFZ01000066">
    <property type="protein sequence ID" value="KAE9135734.1"/>
    <property type="molecule type" value="Genomic_DNA"/>
</dbReference>
<keyword evidence="2" id="KW-1133">Transmembrane helix</keyword>
<evidence type="ECO:0000256" key="2">
    <source>
        <dbReference type="SAM" id="Phobius"/>
    </source>
</evidence>
<comment type="caution">
    <text evidence="3">The sequence shown here is derived from an EMBL/GenBank/DDBJ whole genome shotgun (WGS) entry which is preliminary data.</text>
</comment>
<proteinExistence type="predicted"/>